<dbReference type="InterPro" id="IPR038072">
    <property type="entry name" value="GspK_central_sf"/>
</dbReference>
<evidence type="ECO:0000313" key="16">
    <source>
        <dbReference type="Proteomes" id="UP000509383"/>
    </source>
</evidence>
<dbReference type="PANTHER" id="PTHR38831:SF1">
    <property type="entry name" value="TYPE II SECRETION SYSTEM PROTEIN K-RELATED"/>
    <property type="match status" value="1"/>
</dbReference>
<dbReference type="NCBIfam" id="NF037980">
    <property type="entry name" value="T2SS_GspK"/>
    <property type="match status" value="1"/>
</dbReference>
<dbReference type="Gene3D" id="1.10.40.60">
    <property type="entry name" value="EpsJ-like"/>
    <property type="match status" value="2"/>
</dbReference>
<feature type="domain" description="T2SS protein K first SAM-like" evidence="13">
    <location>
        <begin position="104"/>
        <end position="217"/>
    </location>
</feature>
<keyword evidence="6" id="KW-0812">Transmembrane</keyword>
<dbReference type="InterPro" id="IPR049031">
    <property type="entry name" value="T2SSK_SAM-like_1st"/>
</dbReference>
<evidence type="ECO:0000256" key="9">
    <source>
        <dbReference type="ARBA" id="ARBA00023136"/>
    </source>
</evidence>
<reference evidence="14 16" key="1">
    <citation type="submission" date="2020-05" db="EMBL/GenBank/DDBJ databases">
        <title>Characterization of novel class B3 metallo-beta-lactamase from novel Pseudomonas species.</title>
        <authorList>
            <person name="Yamada K."/>
            <person name="Aoki K."/>
            <person name="Ishii Y."/>
        </authorList>
    </citation>
    <scope>NUCLEOTIDE SEQUENCE [LARGE SCALE GENOMIC DNA]</scope>
    <source>
        <strain evidence="14 16">TUM18999</strain>
        <strain evidence="15 17">TUM20286</strain>
    </source>
</reference>
<proteinExistence type="inferred from homology"/>
<evidence type="ECO:0000259" key="13">
    <source>
        <dbReference type="Pfam" id="PF21687"/>
    </source>
</evidence>
<keyword evidence="4 10" id="KW-1003">Cell membrane</keyword>
<feature type="region of interest" description="Disordered" evidence="11">
    <location>
        <begin position="157"/>
        <end position="179"/>
    </location>
</feature>
<dbReference type="Gene3D" id="3.30.1300.30">
    <property type="entry name" value="GSPII I/J protein-like"/>
    <property type="match status" value="1"/>
</dbReference>
<dbReference type="SUPFAM" id="SSF54523">
    <property type="entry name" value="Pili subunits"/>
    <property type="match status" value="1"/>
</dbReference>
<dbReference type="SUPFAM" id="SSF158544">
    <property type="entry name" value="GspK insert domain-like"/>
    <property type="match status" value="1"/>
</dbReference>
<keyword evidence="8" id="KW-1133">Transmembrane helix</keyword>
<dbReference type="Pfam" id="PF03934">
    <property type="entry name" value="T2SSK"/>
    <property type="match status" value="1"/>
</dbReference>
<evidence type="ECO:0000256" key="2">
    <source>
        <dbReference type="ARBA" id="ARBA00007246"/>
    </source>
</evidence>
<dbReference type="InterPro" id="IPR045584">
    <property type="entry name" value="Pilin-like"/>
</dbReference>
<sequence length="322" mass="35621">MHPLASQRGMAVISALLIATVVAVIAAGMIARQARITRAVESEQQRLQGAWAARGALEWSRQRLWEARLREAATRLDQAWAQPLRNLNLGEGIAFEGAIIDEQGRFNLRNLVQDDQLDPLEMATFERLCALLGVPPEVASRIARRVIDGYAYRLQPPRSEPAGGSGFDSGRLTSPEAEDRAIEARRPMLRRLEDLAGLPGVPADVLQRLAPFVTLLPMPTWVNGNTTSAEVIAARVPGLGLERARALVAERDRGQWFINSGDVLNRLRMPDLTTERVRIGITSEWFLVRGLARAGERRSPVEALLLRAEESQPRIVWSRVGA</sequence>
<evidence type="ECO:0000259" key="12">
    <source>
        <dbReference type="Pfam" id="PF03934"/>
    </source>
</evidence>
<comment type="subcellular location">
    <subcellularLocation>
        <location evidence="1 10">Cell inner membrane</location>
    </subcellularLocation>
</comment>
<keyword evidence="3 10" id="KW-0813">Transport</keyword>
<evidence type="ECO:0000313" key="14">
    <source>
        <dbReference type="EMBL" id="BCG25067.1"/>
    </source>
</evidence>
<evidence type="ECO:0000256" key="11">
    <source>
        <dbReference type="SAM" id="MobiDB-lite"/>
    </source>
</evidence>
<evidence type="ECO:0000256" key="4">
    <source>
        <dbReference type="ARBA" id="ARBA00022475"/>
    </source>
</evidence>
<feature type="domain" description="T2SS protein K second SAM-like" evidence="12">
    <location>
        <begin position="222"/>
        <end position="280"/>
    </location>
</feature>
<dbReference type="Pfam" id="PF21687">
    <property type="entry name" value="T2SSK_1st"/>
    <property type="match status" value="1"/>
</dbReference>
<dbReference type="GO" id="GO:0005886">
    <property type="term" value="C:plasma membrane"/>
    <property type="evidence" value="ECO:0007669"/>
    <property type="project" value="UniProtKB-SubCell"/>
</dbReference>
<gene>
    <name evidence="14" type="ORF">TUM18999_32580</name>
    <name evidence="15" type="ORF">TUM20286_39750</name>
</gene>
<evidence type="ECO:0000256" key="1">
    <source>
        <dbReference type="ARBA" id="ARBA00004533"/>
    </source>
</evidence>
<comment type="similarity">
    <text evidence="2 10">Belongs to the GSP K family.</text>
</comment>
<keyword evidence="5 10" id="KW-0997">Cell inner membrane</keyword>
<dbReference type="KEGG" id="ptw:TUM18999_32580"/>
<evidence type="ECO:0000256" key="5">
    <source>
        <dbReference type="ARBA" id="ARBA00022519"/>
    </source>
</evidence>
<keyword evidence="7" id="KW-0653">Protein transport</keyword>
<dbReference type="EMBL" id="BQKM01000010">
    <property type="protein sequence ID" value="GJN54223.1"/>
    <property type="molecule type" value="Genomic_DNA"/>
</dbReference>
<evidence type="ECO:0000256" key="6">
    <source>
        <dbReference type="ARBA" id="ARBA00022692"/>
    </source>
</evidence>
<dbReference type="Proteomes" id="UP001054892">
    <property type="component" value="Unassembled WGS sequence"/>
</dbReference>
<dbReference type="GO" id="GO:0009306">
    <property type="term" value="P:protein secretion"/>
    <property type="evidence" value="ECO:0007669"/>
    <property type="project" value="InterPro"/>
</dbReference>
<evidence type="ECO:0000256" key="10">
    <source>
        <dbReference type="PIRNR" id="PIRNR002786"/>
    </source>
</evidence>
<organism evidence="14 16">
    <name type="scientific">Pseudomonas tohonis</name>
    <dbReference type="NCBI Taxonomy" id="2725477"/>
    <lineage>
        <taxon>Bacteria</taxon>
        <taxon>Pseudomonadati</taxon>
        <taxon>Pseudomonadota</taxon>
        <taxon>Gammaproteobacteria</taxon>
        <taxon>Pseudomonadales</taxon>
        <taxon>Pseudomonadaceae</taxon>
        <taxon>Pseudomonas</taxon>
    </lineage>
</organism>
<dbReference type="InterPro" id="IPR010994">
    <property type="entry name" value="RuvA_2-like"/>
</dbReference>
<dbReference type="PANTHER" id="PTHR38831">
    <property type="entry name" value="TYPE II SECRETION SYSTEM PROTEIN K"/>
    <property type="match status" value="1"/>
</dbReference>
<dbReference type="InterPro" id="IPR005628">
    <property type="entry name" value="GspK"/>
</dbReference>
<dbReference type="PIRSF" id="PIRSF002786">
    <property type="entry name" value="XcpX"/>
    <property type="match status" value="1"/>
</dbReference>
<dbReference type="SUPFAM" id="SSF47781">
    <property type="entry name" value="RuvA domain 2-like"/>
    <property type="match status" value="1"/>
</dbReference>
<dbReference type="InterPro" id="IPR049179">
    <property type="entry name" value="T2SSK_SAM-like_2nd"/>
</dbReference>
<evidence type="ECO:0000313" key="15">
    <source>
        <dbReference type="EMBL" id="GJN54223.1"/>
    </source>
</evidence>
<protein>
    <recommendedName>
        <fullName evidence="10">Type II secretion system protein K</fullName>
    </recommendedName>
</protein>
<accession>A0A6J4E5C4</accession>
<keyword evidence="9 10" id="KW-0472">Membrane</keyword>
<evidence type="ECO:0000256" key="3">
    <source>
        <dbReference type="ARBA" id="ARBA00022448"/>
    </source>
</evidence>
<dbReference type="Proteomes" id="UP000509383">
    <property type="component" value="Chromosome"/>
</dbReference>
<name>A0A6J4E5C4_9PSED</name>
<dbReference type="EMBL" id="AP023189">
    <property type="protein sequence ID" value="BCG25067.1"/>
    <property type="molecule type" value="Genomic_DNA"/>
</dbReference>
<dbReference type="AlphaFoldDB" id="A0A6J4E5C4"/>
<evidence type="ECO:0000256" key="7">
    <source>
        <dbReference type="ARBA" id="ARBA00022927"/>
    </source>
</evidence>
<evidence type="ECO:0000313" key="17">
    <source>
        <dbReference type="Proteomes" id="UP001054892"/>
    </source>
</evidence>
<evidence type="ECO:0000256" key="8">
    <source>
        <dbReference type="ARBA" id="ARBA00022989"/>
    </source>
</evidence>
<keyword evidence="17" id="KW-1185">Reference proteome</keyword>